<evidence type="ECO:0000313" key="2">
    <source>
        <dbReference type="EMBL" id="KAF1042594.1"/>
    </source>
</evidence>
<dbReference type="EMBL" id="WNDX01000079">
    <property type="protein sequence ID" value="KAF1042594.1"/>
    <property type="molecule type" value="Genomic_DNA"/>
</dbReference>
<feature type="domain" description="ParB/Spo0J HTH" evidence="1">
    <location>
        <begin position="126"/>
        <end position="193"/>
    </location>
</feature>
<proteinExistence type="predicted"/>
<reference evidence="3" key="1">
    <citation type="journal article" date="2020" name="MBio">
        <title>Horizontal gene transfer to a defensive symbiont with a reduced genome amongst a multipartite beetle microbiome.</title>
        <authorList>
            <person name="Waterworth S.C."/>
            <person name="Florez L.V."/>
            <person name="Rees E.R."/>
            <person name="Hertweck C."/>
            <person name="Kaltenpoth M."/>
            <person name="Kwan J.C."/>
        </authorList>
    </citation>
    <scope>NUCLEOTIDE SEQUENCE [LARGE SCALE GENOMIC DNA]</scope>
</reference>
<evidence type="ECO:0000313" key="3">
    <source>
        <dbReference type="Proteomes" id="UP000462435"/>
    </source>
</evidence>
<dbReference type="GO" id="GO:0045881">
    <property type="term" value="P:positive regulation of sporulation resulting in formation of a cellular spore"/>
    <property type="evidence" value="ECO:0007669"/>
    <property type="project" value="TreeGrafter"/>
</dbReference>
<dbReference type="InterPro" id="IPR050336">
    <property type="entry name" value="Chromosome_partition/occlusion"/>
</dbReference>
<dbReference type="GO" id="GO:0005694">
    <property type="term" value="C:chromosome"/>
    <property type="evidence" value="ECO:0007669"/>
    <property type="project" value="TreeGrafter"/>
</dbReference>
<dbReference type="AlphaFoldDB" id="A0A7V8FVR6"/>
<dbReference type="InterPro" id="IPR041468">
    <property type="entry name" value="HTH_ParB/Spo0J"/>
</dbReference>
<dbReference type="Proteomes" id="UP000462435">
    <property type="component" value="Unassembled WGS sequence"/>
</dbReference>
<name>A0A7V8FVR6_9BURK</name>
<dbReference type="Pfam" id="PF17762">
    <property type="entry name" value="HTH_ParB"/>
    <property type="match status" value="1"/>
</dbReference>
<sequence length="305" mass="32776">MSTKPSWRQLIAAGLVKRTDSGMWVRPSAIRIRDGFNVRDMSDPDFQAGIEELKAFKRGGGKVPALEVALSSDGKGVDVIEGHRRTIADTQLIAEGVDIEWVRIEPFEGSDIDQAMRPFTSQDNAKLKPMEIATGYKTRKSLFGLTNEELATRVNKSREWVRQMLLLADAPYSIQKLVRSGELPVSAAIATLSEHGEGAAKVIGDAKIAAAAAGKTKLTAAALRPWMPPARAVRPMMHAVGAVVDAIPEDVRKAFAAKDAKPAEGETITLPASVVYELLAQQGAIQALRDKSEKKAAGKGGKNVA</sequence>
<protein>
    <recommendedName>
        <fullName evidence="1">ParB/Spo0J HTH domain-containing protein</fullName>
    </recommendedName>
</protein>
<evidence type="ECO:0000259" key="1">
    <source>
        <dbReference type="Pfam" id="PF17762"/>
    </source>
</evidence>
<dbReference type="PANTHER" id="PTHR33375">
    <property type="entry name" value="CHROMOSOME-PARTITIONING PROTEIN PARB-RELATED"/>
    <property type="match status" value="1"/>
</dbReference>
<comment type="caution">
    <text evidence="2">The sequence shown here is derived from an EMBL/GenBank/DDBJ whole genome shotgun (WGS) entry which is preliminary data.</text>
</comment>
<dbReference type="SUPFAM" id="SSF109709">
    <property type="entry name" value="KorB DNA-binding domain-like"/>
    <property type="match status" value="1"/>
</dbReference>
<accession>A0A7V8FVR6</accession>
<gene>
    <name evidence="2" type="ORF">GAK35_02641</name>
</gene>
<dbReference type="PANTHER" id="PTHR33375:SF1">
    <property type="entry name" value="CHROMOSOME-PARTITIONING PROTEIN PARB-RELATED"/>
    <property type="match status" value="1"/>
</dbReference>
<organism evidence="2 3">
    <name type="scientific">Herbaspirillum frisingense</name>
    <dbReference type="NCBI Taxonomy" id="92645"/>
    <lineage>
        <taxon>Bacteria</taxon>
        <taxon>Pseudomonadati</taxon>
        <taxon>Pseudomonadota</taxon>
        <taxon>Betaproteobacteria</taxon>
        <taxon>Burkholderiales</taxon>
        <taxon>Oxalobacteraceae</taxon>
        <taxon>Herbaspirillum</taxon>
    </lineage>
</organism>
<dbReference type="Gene3D" id="1.10.10.2830">
    <property type="match status" value="1"/>
</dbReference>
<dbReference type="GO" id="GO:0007059">
    <property type="term" value="P:chromosome segregation"/>
    <property type="evidence" value="ECO:0007669"/>
    <property type="project" value="TreeGrafter"/>
</dbReference>